<evidence type="ECO:0000313" key="2">
    <source>
        <dbReference type="EMBL" id="CAA9338789.1"/>
    </source>
</evidence>
<keyword evidence="2" id="KW-0560">Oxidoreductase</keyword>
<dbReference type="GO" id="GO:0051920">
    <property type="term" value="F:peroxiredoxin activity"/>
    <property type="evidence" value="ECO:0007669"/>
    <property type="project" value="InterPro"/>
</dbReference>
<dbReference type="InterPro" id="IPR029032">
    <property type="entry name" value="AhpD-like"/>
</dbReference>
<gene>
    <name evidence="2" type="ORF">AVDCRST_MAG93-6527</name>
</gene>
<reference evidence="2" key="1">
    <citation type="submission" date="2020-02" db="EMBL/GenBank/DDBJ databases">
        <authorList>
            <person name="Meier V. D."/>
        </authorList>
    </citation>
    <scope>NUCLEOTIDE SEQUENCE</scope>
    <source>
        <strain evidence="2">AVDCRST_MAG93</strain>
    </source>
</reference>
<evidence type="ECO:0000259" key="1">
    <source>
        <dbReference type="Pfam" id="PF02627"/>
    </source>
</evidence>
<dbReference type="InterPro" id="IPR003779">
    <property type="entry name" value="CMD-like"/>
</dbReference>
<feature type="domain" description="Carboxymuconolactone decarboxylase-like" evidence="1">
    <location>
        <begin position="20"/>
        <end position="91"/>
    </location>
</feature>
<name>A0A6J4LP17_9CHLR</name>
<dbReference type="SUPFAM" id="SSF69118">
    <property type="entry name" value="AhpD-like"/>
    <property type="match status" value="1"/>
</dbReference>
<sequence length="146" mass="16474">MSQRIDYRSVAPHVYEAMAHLGTSSSIDMQLIELVNIRASQINGCAFCLSVHIPGGRQTGLTDQQVDLLSVWREAGDIFSARERAALAWAESLTLLPQSQAPDELYEEVRVHFSEQETVELTWAIVTINVWNRMAVSMRVPPRRVH</sequence>
<keyword evidence="2" id="KW-0575">Peroxidase</keyword>
<dbReference type="Gene3D" id="1.20.1290.10">
    <property type="entry name" value="AhpD-like"/>
    <property type="match status" value="1"/>
</dbReference>
<dbReference type="NCBIfam" id="TIGR00778">
    <property type="entry name" value="ahpD_dom"/>
    <property type="match status" value="1"/>
</dbReference>
<organism evidence="2">
    <name type="scientific">uncultured Chloroflexia bacterium</name>
    <dbReference type="NCBI Taxonomy" id="1672391"/>
    <lineage>
        <taxon>Bacteria</taxon>
        <taxon>Bacillati</taxon>
        <taxon>Chloroflexota</taxon>
        <taxon>Chloroflexia</taxon>
        <taxon>environmental samples</taxon>
    </lineage>
</organism>
<accession>A0A6J4LP17</accession>
<dbReference type="PANTHER" id="PTHR34846">
    <property type="entry name" value="4-CARBOXYMUCONOLACTONE DECARBOXYLASE FAMILY PROTEIN (AFU_ORTHOLOGUE AFUA_6G11590)"/>
    <property type="match status" value="1"/>
</dbReference>
<proteinExistence type="predicted"/>
<dbReference type="InterPro" id="IPR004675">
    <property type="entry name" value="AhpD_core"/>
</dbReference>
<dbReference type="Pfam" id="PF02627">
    <property type="entry name" value="CMD"/>
    <property type="match status" value="1"/>
</dbReference>
<protein>
    <submittedName>
        <fullName evidence="2">4-carboxymuconolactone decarboxylase domain/alkylhydroperoxidase AhpD family core domain protein</fullName>
    </submittedName>
</protein>
<dbReference type="PANTHER" id="PTHR34846:SF10">
    <property type="entry name" value="CYTOPLASMIC PROTEIN"/>
    <property type="match status" value="1"/>
</dbReference>
<dbReference type="AlphaFoldDB" id="A0A6J4LP17"/>
<dbReference type="EMBL" id="CADCTR010002201">
    <property type="protein sequence ID" value="CAA9338789.1"/>
    <property type="molecule type" value="Genomic_DNA"/>
</dbReference>